<dbReference type="Proteomes" id="UP001470230">
    <property type="component" value="Unassembled WGS sequence"/>
</dbReference>
<dbReference type="Gene3D" id="3.80.10.10">
    <property type="entry name" value="Ribonuclease Inhibitor"/>
    <property type="match status" value="1"/>
</dbReference>
<protein>
    <submittedName>
        <fullName evidence="2">Uncharacterized protein</fullName>
    </submittedName>
</protein>
<evidence type="ECO:0000256" key="1">
    <source>
        <dbReference type="SAM" id="MobiDB-lite"/>
    </source>
</evidence>
<accession>A0ABR2GZI5</accession>
<evidence type="ECO:0000313" key="3">
    <source>
        <dbReference type="Proteomes" id="UP001470230"/>
    </source>
</evidence>
<reference evidence="2 3" key="1">
    <citation type="submission" date="2024-04" db="EMBL/GenBank/DDBJ databases">
        <title>Tritrichomonas musculus Genome.</title>
        <authorList>
            <person name="Alves-Ferreira E."/>
            <person name="Grigg M."/>
            <person name="Lorenzi H."/>
            <person name="Galac M."/>
        </authorList>
    </citation>
    <scope>NUCLEOTIDE SEQUENCE [LARGE SCALE GENOMIC DNA]</scope>
    <source>
        <strain evidence="2 3">EAF2021</strain>
    </source>
</reference>
<dbReference type="InterPro" id="IPR026906">
    <property type="entry name" value="LRR_5"/>
</dbReference>
<keyword evidence="3" id="KW-1185">Reference proteome</keyword>
<organism evidence="2 3">
    <name type="scientific">Tritrichomonas musculus</name>
    <dbReference type="NCBI Taxonomy" id="1915356"/>
    <lineage>
        <taxon>Eukaryota</taxon>
        <taxon>Metamonada</taxon>
        <taxon>Parabasalia</taxon>
        <taxon>Tritrichomonadida</taxon>
        <taxon>Tritrichomonadidae</taxon>
        <taxon>Tritrichomonas</taxon>
    </lineage>
</organism>
<comment type="caution">
    <text evidence="2">The sequence shown here is derived from an EMBL/GenBank/DDBJ whole genome shotgun (WGS) entry which is preliminary data.</text>
</comment>
<dbReference type="InterPro" id="IPR032675">
    <property type="entry name" value="LRR_dom_sf"/>
</dbReference>
<proteinExistence type="predicted"/>
<gene>
    <name evidence="2" type="ORF">M9Y10_032284</name>
</gene>
<sequence length="288" mass="31292">MKSVGSFKKLTVETQGSFTVLDHTFLHSTINEIFVHCKKDATFDKQAFQQTPSLTNLTVISDDDISFLQSKINSILLIANGSISFGKQSFQGCLQLTTFVIHILENVVFGQQAFHKSQVHEIIISSSSSSSNSMELATSTVTFEKQSFAQCEQLTNADIKTNGNVEIQSKSFKNSKSLNNVKIDIDGTATADDFAFSGCNSLGEADIKAGHYDISDNAYANGGDDGDGGKKKKSGSSHKDDDDDSQTNAKVLGNIEIQSAYLGASSNLFLIWISYKLLFILAYNSISN</sequence>
<evidence type="ECO:0000313" key="2">
    <source>
        <dbReference type="EMBL" id="KAK8839348.1"/>
    </source>
</evidence>
<dbReference type="EMBL" id="JAPFFF010000052">
    <property type="protein sequence ID" value="KAK8839348.1"/>
    <property type="molecule type" value="Genomic_DNA"/>
</dbReference>
<dbReference type="Pfam" id="PF13306">
    <property type="entry name" value="LRR_5"/>
    <property type="match status" value="2"/>
</dbReference>
<name>A0ABR2GZI5_9EUKA</name>
<feature type="region of interest" description="Disordered" evidence="1">
    <location>
        <begin position="219"/>
        <end position="247"/>
    </location>
</feature>